<dbReference type="AlphaFoldDB" id="A0A0X8JCG5"/>
<gene>
    <name evidence="3" type="ORF">AXF14_00270</name>
</gene>
<dbReference type="Pfam" id="PF02371">
    <property type="entry name" value="Transposase_20"/>
    <property type="match status" value="1"/>
</dbReference>
<sequence>MITERTSLGLDVHARSVSAAAIDTLTGEVIQRRLDGEYSHTIDLASRLAAEHGPLLITYEAGPTGFGLARELTAAGHRVQVAAPSKLARPAGQRVKTDRTDAMFLAECALNGTITPVRIPTLAQEGARDLVRSRDDARTDLMAARHRLSKMLLRRGWVYPGKTTWGPAHDAWLRALRREDVPALGAGATAAFDDAYDTVTHTLARRDRLDTAIAALAADSEFTPVTARLSCLRGISTLTGFALAVEIGDWHRFTGATIASYLGLVPCEHSSGQTRTQGGITKTGNTHARRLLTEAAWQHKSPYRPGPALRAAWAKVPGDVATRADTGNRRLNRRWQTLASHHKRHTIANTAIARELAAWCWSLAVMDH</sequence>
<dbReference type="InterPro" id="IPR002525">
    <property type="entry name" value="Transp_IS110-like_N"/>
</dbReference>
<dbReference type="RefSeq" id="WP_067938949.1">
    <property type="nucleotide sequence ID" value="NZ_CP014228.1"/>
</dbReference>
<evidence type="ECO:0000313" key="4">
    <source>
        <dbReference type="Proteomes" id="UP000065220"/>
    </source>
</evidence>
<feature type="domain" description="Transposase IS110-like N-terminal" evidence="1">
    <location>
        <begin position="8"/>
        <end position="153"/>
    </location>
</feature>
<feature type="domain" description="Transposase IS116/IS110/IS902 C-terminal" evidence="2">
    <location>
        <begin position="228"/>
        <end position="299"/>
    </location>
</feature>
<dbReference type="GO" id="GO:0003677">
    <property type="term" value="F:DNA binding"/>
    <property type="evidence" value="ECO:0007669"/>
    <property type="project" value="InterPro"/>
</dbReference>
<accession>A0A0X8JCG5</accession>
<evidence type="ECO:0000313" key="3">
    <source>
        <dbReference type="EMBL" id="AMD86334.1"/>
    </source>
</evidence>
<evidence type="ECO:0000259" key="2">
    <source>
        <dbReference type="Pfam" id="PF02371"/>
    </source>
</evidence>
<dbReference type="Pfam" id="PF01548">
    <property type="entry name" value="DEDD_Tnp_IS110"/>
    <property type="match status" value="1"/>
</dbReference>
<reference evidence="4" key="1">
    <citation type="submission" date="2016-02" db="EMBL/GenBank/DDBJ databases">
        <authorList>
            <person name="Holder M.E."/>
            <person name="Ajami N.J."/>
            <person name="Petrosino J.F."/>
        </authorList>
    </citation>
    <scope>NUCLEOTIDE SEQUENCE [LARGE SCALE GENOMIC DNA]</scope>
    <source>
        <strain evidence="4">CCUG 36733</strain>
    </source>
</reference>
<dbReference type="GO" id="GO:0006313">
    <property type="term" value="P:DNA transposition"/>
    <property type="evidence" value="ECO:0007669"/>
    <property type="project" value="InterPro"/>
</dbReference>
<dbReference type="GO" id="GO:0004803">
    <property type="term" value="F:transposase activity"/>
    <property type="evidence" value="ECO:0007669"/>
    <property type="project" value="InterPro"/>
</dbReference>
<organism evidence="3 4">
    <name type="scientific">Actinomyces radicidentis</name>
    <dbReference type="NCBI Taxonomy" id="111015"/>
    <lineage>
        <taxon>Bacteria</taxon>
        <taxon>Bacillati</taxon>
        <taxon>Actinomycetota</taxon>
        <taxon>Actinomycetes</taxon>
        <taxon>Actinomycetales</taxon>
        <taxon>Actinomycetaceae</taxon>
        <taxon>Actinomyces</taxon>
    </lineage>
</organism>
<dbReference type="EMBL" id="CP014228">
    <property type="protein sequence ID" value="AMD86334.1"/>
    <property type="molecule type" value="Genomic_DNA"/>
</dbReference>
<dbReference type="PANTHER" id="PTHR33055">
    <property type="entry name" value="TRANSPOSASE FOR INSERTION SEQUENCE ELEMENT IS1111A"/>
    <property type="match status" value="1"/>
</dbReference>
<dbReference type="InterPro" id="IPR003346">
    <property type="entry name" value="Transposase_20"/>
</dbReference>
<dbReference type="KEGG" id="ard:AXF14_00270"/>
<protein>
    <submittedName>
        <fullName evidence="3">Transposase</fullName>
    </submittedName>
</protein>
<dbReference type="InterPro" id="IPR047650">
    <property type="entry name" value="Transpos_IS110"/>
</dbReference>
<dbReference type="NCBIfam" id="NF033542">
    <property type="entry name" value="transpos_IS110"/>
    <property type="match status" value="1"/>
</dbReference>
<dbReference type="OrthoDB" id="3191145at2"/>
<proteinExistence type="predicted"/>
<keyword evidence="4" id="KW-1185">Reference proteome</keyword>
<dbReference type="Proteomes" id="UP000065220">
    <property type="component" value="Chromosome"/>
</dbReference>
<evidence type="ECO:0000259" key="1">
    <source>
        <dbReference type="Pfam" id="PF01548"/>
    </source>
</evidence>
<name>A0A0X8JCG5_ACTRD</name>
<dbReference type="PANTHER" id="PTHR33055:SF3">
    <property type="entry name" value="PUTATIVE TRANSPOSASE FOR IS117-RELATED"/>
    <property type="match status" value="1"/>
</dbReference>